<reference evidence="2 3" key="1">
    <citation type="submission" date="2017-06" db="EMBL/GenBank/DDBJ databases">
        <title>Comparative genomic analysis of Ambrosia Fusariam Clade fungi.</title>
        <authorList>
            <person name="Stajich J.E."/>
            <person name="Carrillo J."/>
            <person name="Kijimoto T."/>
            <person name="Eskalen A."/>
            <person name="O'Donnell K."/>
            <person name="Kasson M."/>
        </authorList>
    </citation>
    <scope>NUCLEOTIDE SEQUENCE [LARGE SCALE GENOMIC DNA]</scope>
    <source>
        <strain evidence="2 3">UCR1854</strain>
    </source>
</reference>
<evidence type="ECO:0000313" key="3">
    <source>
        <dbReference type="Proteomes" id="UP000287124"/>
    </source>
</evidence>
<organism evidence="2 3">
    <name type="scientific">Fusarium euwallaceae</name>
    <dbReference type="NCBI Taxonomy" id="1147111"/>
    <lineage>
        <taxon>Eukaryota</taxon>
        <taxon>Fungi</taxon>
        <taxon>Dikarya</taxon>
        <taxon>Ascomycota</taxon>
        <taxon>Pezizomycotina</taxon>
        <taxon>Sordariomycetes</taxon>
        <taxon>Hypocreomycetidae</taxon>
        <taxon>Hypocreales</taxon>
        <taxon>Nectriaceae</taxon>
        <taxon>Fusarium</taxon>
        <taxon>Fusarium solani species complex</taxon>
    </lineage>
</organism>
<dbReference type="Proteomes" id="UP000287124">
    <property type="component" value="Unassembled WGS sequence"/>
</dbReference>
<gene>
    <name evidence="2" type="ORF">BHE90_009254</name>
</gene>
<name>A0A430LKS1_9HYPO</name>
<evidence type="ECO:0000256" key="1">
    <source>
        <dbReference type="SAM" id="MobiDB-lite"/>
    </source>
</evidence>
<protein>
    <recommendedName>
        <fullName evidence="4">F-box domain-containing protein</fullName>
    </recommendedName>
</protein>
<evidence type="ECO:0000313" key="2">
    <source>
        <dbReference type="EMBL" id="RTE76301.1"/>
    </source>
</evidence>
<dbReference type="AlphaFoldDB" id="A0A430LKS1"/>
<sequence length="125" mass="14497">MGQSPSTPERAMEPEPADEDHSDDNWSQESDSTENDSERNDLEDEGLEELCQTTTTPEFLQWREQVQEKLSLLEKSMDPLTARAQYNFENSPIYSAPDEILLMAMRYLNDEDEAAFFSLRQVSRR</sequence>
<feature type="compositionally biased region" description="Acidic residues" evidence="1">
    <location>
        <begin position="31"/>
        <end position="48"/>
    </location>
</feature>
<accession>A0A430LKS1</accession>
<keyword evidence="3" id="KW-1185">Reference proteome</keyword>
<proteinExistence type="predicted"/>
<evidence type="ECO:0008006" key="4">
    <source>
        <dbReference type="Google" id="ProtNLM"/>
    </source>
</evidence>
<feature type="region of interest" description="Disordered" evidence="1">
    <location>
        <begin position="1"/>
        <end position="56"/>
    </location>
</feature>
<dbReference type="EMBL" id="MIKF01000157">
    <property type="protein sequence ID" value="RTE76301.1"/>
    <property type="molecule type" value="Genomic_DNA"/>
</dbReference>
<comment type="caution">
    <text evidence="2">The sequence shown here is derived from an EMBL/GenBank/DDBJ whole genome shotgun (WGS) entry which is preliminary data.</text>
</comment>